<dbReference type="InterPro" id="IPR002347">
    <property type="entry name" value="SDR_fam"/>
</dbReference>
<organism evidence="3 5">
    <name type="scientific">Croceicoccus marinus</name>
    <dbReference type="NCBI Taxonomy" id="450378"/>
    <lineage>
        <taxon>Bacteria</taxon>
        <taxon>Pseudomonadati</taxon>
        <taxon>Pseudomonadota</taxon>
        <taxon>Alphaproteobacteria</taxon>
        <taxon>Sphingomonadales</taxon>
        <taxon>Erythrobacteraceae</taxon>
        <taxon>Croceicoccus</taxon>
    </lineage>
</organism>
<geneLocation type="plasmid" evidence="5">
    <name>pcme4a9i</name>
</geneLocation>
<dbReference type="PANTHER" id="PTHR43899">
    <property type="entry name" value="RH59310P"/>
    <property type="match status" value="1"/>
</dbReference>
<dbReference type="OrthoDB" id="9808814at2"/>
<dbReference type="STRING" id="450378.GCA_001661675_02999"/>
<evidence type="ECO:0000313" key="5">
    <source>
        <dbReference type="Proteomes" id="UP000195807"/>
    </source>
</evidence>
<dbReference type="SUPFAM" id="SSF51735">
    <property type="entry name" value="NAD(P)-binding Rossmann-fold domains"/>
    <property type="match status" value="1"/>
</dbReference>
<keyword evidence="5" id="KW-1185">Reference proteome</keyword>
<dbReference type="Pfam" id="PF00106">
    <property type="entry name" value="adh_short"/>
    <property type="match status" value="1"/>
</dbReference>
<dbReference type="Proteomes" id="UP000515297">
    <property type="component" value="Plasmid plas1"/>
</dbReference>
<dbReference type="InterPro" id="IPR036291">
    <property type="entry name" value="NAD(P)-bd_dom_sf"/>
</dbReference>
<dbReference type="PRINTS" id="PR00081">
    <property type="entry name" value="GDHRDH"/>
</dbReference>
<evidence type="ECO:0000313" key="3">
    <source>
        <dbReference type="EMBL" id="ARU17668.1"/>
    </source>
</evidence>
<proteinExistence type="inferred from homology"/>
<geneLocation type="plasmid" evidence="4 6">
    <name>plas1</name>
</geneLocation>
<evidence type="ECO:0000256" key="1">
    <source>
        <dbReference type="ARBA" id="ARBA00006484"/>
    </source>
</evidence>
<dbReference type="EMBL" id="CP019603">
    <property type="protein sequence ID" value="ARU17668.1"/>
    <property type="molecule type" value="Genomic_DNA"/>
</dbReference>
<dbReference type="Gene3D" id="3.40.50.720">
    <property type="entry name" value="NAD(P)-binding Rossmann-like Domain"/>
    <property type="match status" value="1"/>
</dbReference>
<gene>
    <name evidence="3" type="ORF">A9D14_14925</name>
    <name evidence="4" type="ORF">H4O24_18660</name>
</gene>
<reference evidence="4 6" key="2">
    <citation type="submission" date="2020-08" db="EMBL/GenBank/DDBJ databases">
        <authorList>
            <person name="Liu G."/>
            <person name="Sun C."/>
        </authorList>
    </citation>
    <scope>NUCLEOTIDE SEQUENCE [LARGE SCALE GENOMIC DNA]</scope>
    <source>
        <strain evidence="4 6">OT19</strain>
        <plasmid evidence="4 6">plas1</plasmid>
    </source>
</reference>
<evidence type="ECO:0000313" key="6">
    <source>
        <dbReference type="Proteomes" id="UP000515297"/>
    </source>
</evidence>
<dbReference type="AlphaFoldDB" id="A0A1Z1FFS3"/>
<reference evidence="3 5" key="1">
    <citation type="submission" date="2017-01" db="EMBL/GenBank/DDBJ databases">
        <title>Complete genome sequence of esterase-producing bacterium Croceicoccus marinus E4A9.</title>
        <authorList>
            <person name="Wu Y.-H."/>
            <person name="Cheng H."/>
            <person name="Xu L."/>
            <person name="Huo Y.-Y."/>
            <person name="Wang C.-S."/>
            <person name="Xu X.-W."/>
        </authorList>
    </citation>
    <scope>NUCLEOTIDE SEQUENCE [LARGE SCALE GENOMIC DNA]</scope>
    <source>
        <strain evidence="3 5">E4A9</strain>
        <plasmid evidence="3">pCME4A9I</plasmid>
        <plasmid evidence="5">Plasmid pcme4a9i</plasmid>
    </source>
</reference>
<dbReference type="InterPro" id="IPR051019">
    <property type="entry name" value="VLCFA-Steroid_DH"/>
</dbReference>
<dbReference type="Proteomes" id="UP000195807">
    <property type="component" value="Plasmid pCME4A9I"/>
</dbReference>
<accession>A0A1Z1FFS3</accession>
<dbReference type="EMBL" id="CP060053">
    <property type="protein sequence ID" value="QNE07054.1"/>
    <property type="molecule type" value="Genomic_DNA"/>
</dbReference>
<evidence type="ECO:0000256" key="2">
    <source>
        <dbReference type="ARBA" id="ARBA00023002"/>
    </source>
</evidence>
<sequence>MRQLPRRPIDKAAFRERYGPWAVIAGASEGTGECYARQLAAMGINLVLVSRRQGLLETLGKDLAGEYGIEYRAFFQDLTDVDAGVRIVEASADLDVGLYISNAGAGGFSAFLEESTDAAHHLVRMNITTLIDAANGFGKRFLKRGKGGIIVMASGAGLGGQPNLVMYAATKAFEINFAESLWAEYHERGIDVIGIAAPIMRTPTLLRIVPADFDTSRAFDPADVTNNALAGLLAGEPVQIIPDGPGAEKLPQVEADRRERLKGFVEFNKSFTGG</sequence>
<dbReference type="KEGG" id="cman:A9D14_14925"/>
<dbReference type="RefSeq" id="WP_066849615.1">
    <property type="nucleotide sequence ID" value="NZ_CP019603.1"/>
</dbReference>
<protein>
    <submittedName>
        <fullName evidence="4">SDR family NAD(P)-dependent oxidoreductase</fullName>
    </submittedName>
    <submittedName>
        <fullName evidence="3">Short-chain dehydrogenase</fullName>
    </submittedName>
</protein>
<geneLocation type="plasmid" evidence="3">
    <name>pCME4A9I</name>
</geneLocation>
<keyword evidence="2" id="KW-0560">Oxidoreductase</keyword>
<comment type="similarity">
    <text evidence="1">Belongs to the short-chain dehydrogenases/reductases (SDR) family.</text>
</comment>
<evidence type="ECO:0000313" key="4">
    <source>
        <dbReference type="EMBL" id="QNE07054.1"/>
    </source>
</evidence>
<dbReference type="PANTHER" id="PTHR43899:SF13">
    <property type="entry name" value="RH59310P"/>
    <property type="match status" value="1"/>
</dbReference>
<name>A0A1Z1FFS3_9SPHN</name>
<keyword evidence="3" id="KW-0614">Plasmid</keyword>
<dbReference type="GO" id="GO:0016491">
    <property type="term" value="F:oxidoreductase activity"/>
    <property type="evidence" value="ECO:0007669"/>
    <property type="project" value="UniProtKB-KW"/>
</dbReference>